<sequence length="472" mass="51300">MFGLAVPAEMQPWAAIAIMLLMFLAFMWEKFPVEVVAIVGAAALVVTGVLPTDGVLDVFSNSAPWTIVAMLILVGALVRTGGLDFIGGYAARHVQERPRLTLGLICAGIVATSAFVNNTPIVVVMLPVFIQLSRQMSVAPSKLMIPLSYLTLLGGCVTLIGTSTNLVVAGVAADAGLEPFHIFEMSPVGIPVAIAGMLYLALLGPKLLPERKSMTDFLTDRSRMRYFTEVVIPEESNLVGREVLGVQLFQREGVRLIDVIRGDASLRRDFEHVTLQAGDRVVLRTAMTELLTLQRDKSLRRVDQLSSVPTSTVEALIAADCRMVGRRLGDLRLRRRYGVYPLAVHRRDKNFGSQLDDVVIRPGDTLLLEGASEDIQRLAQDMNLVDIAHPTQRAYRRNHAPIVIAVMATVVLLSAFEVAPIEILAFLGVAVVLVTGCIDSDEAFGFIDGQLLAMLFAMLAVGEGLEQSGRWS</sequence>
<dbReference type="PANTHER" id="PTHR43652">
    <property type="entry name" value="BASIC AMINO ACID ANTIPORTER YFCC-RELATED"/>
    <property type="match status" value="1"/>
</dbReference>
<evidence type="ECO:0000256" key="1">
    <source>
        <dbReference type="ARBA" id="ARBA00004141"/>
    </source>
</evidence>
<dbReference type="Pfam" id="PF02080">
    <property type="entry name" value="TrkA_C"/>
    <property type="match status" value="2"/>
</dbReference>
<dbReference type="InterPro" id="IPR036721">
    <property type="entry name" value="RCK_C_sf"/>
</dbReference>
<feature type="transmembrane region" description="Helical" evidence="7">
    <location>
        <begin position="35"/>
        <end position="56"/>
    </location>
</feature>
<evidence type="ECO:0000313" key="9">
    <source>
        <dbReference type="EMBL" id="EYD76488.1"/>
    </source>
</evidence>
<dbReference type="InterPro" id="IPR006037">
    <property type="entry name" value="RCK_C"/>
</dbReference>
<comment type="subcellular location">
    <subcellularLocation>
        <location evidence="1">Membrane</location>
        <topology evidence="1">Multi-pass membrane protein</topology>
    </subcellularLocation>
</comment>
<dbReference type="GO" id="GO:0005886">
    <property type="term" value="C:plasma membrane"/>
    <property type="evidence" value="ECO:0007669"/>
    <property type="project" value="TreeGrafter"/>
</dbReference>
<evidence type="ECO:0000256" key="2">
    <source>
        <dbReference type="ARBA" id="ARBA00022448"/>
    </source>
</evidence>
<keyword evidence="5 7" id="KW-1133">Transmembrane helix</keyword>
<keyword evidence="6 7" id="KW-0472">Membrane</keyword>
<keyword evidence="10" id="KW-1185">Reference proteome</keyword>
<dbReference type="GO" id="GO:0008324">
    <property type="term" value="F:monoatomic cation transmembrane transporter activity"/>
    <property type="evidence" value="ECO:0007669"/>
    <property type="project" value="InterPro"/>
</dbReference>
<accession>A0A017HQP8</accession>
<feature type="domain" description="RCK C-terminal" evidence="8">
    <location>
        <begin position="300"/>
        <end position="384"/>
    </location>
</feature>
<evidence type="ECO:0000259" key="8">
    <source>
        <dbReference type="PROSITE" id="PS51202"/>
    </source>
</evidence>
<dbReference type="PANTHER" id="PTHR43652:SF2">
    <property type="entry name" value="BASIC AMINO ACID ANTIPORTER YFCC-RELATED"/>
    <property type="match status" value="1"/>
</dbReference>
<dbReference type="Gene3D" id="3.30.70.1450">
    <property type="entry name" value="Regulator of K+ conductance, C-terminal domain"/>
    <property type="match status" value="2"/>
</dbReference>
<dbReference type="AlphaFoldDB" id="A0A017HQP8"/>
<dbReference type="HOGENOM" id="CLU_005170_6_2_5"/>
<protein>
    <submittedName>
        <fullName evidence="9">TrkA domain protein</fullName>
    </submittedName>
</protein>
<feature type="transmembrane region" description="Helical" evidence="7">
    <location>
        <begin position="149"/>
        <end position="173"/>
    </location>
</feature>
<dbReference type="Pfam" id="PF03600">
    <property type="entry name" value="CitMHS"/>
    <property type="match status" value="1"/>
</dbReference>
<evidence type="ECO:0000256" key="4">
    <source>
        <dbReference type="ARBA" id="ARBA00022737"/>
    </source>
</evidence>
<keyword evidence="4" id="KW-0677">Repeat</keyword>
<dbReference type="STRING" id="442562.Rumeso_01909"/>
<comment type="caution">
    <text evidence="9">The sequence shown here is derived from an EMBL/GenBank/DDBJ whole genome shotgun (WGS) entry which is preliminary data.</text>
</comment>
<evidence type="ECO:0000256" key="7">
    <source>
        <dbReference type="SAM" id="Phobius"/>
    </source>
</evidence>
<feature type="transmembrane region" description="Helical" evidence="7">
    <location>
        <begin position="63"/>
        <end position="82"/>
    </location>
</feature>
<feature type="transmembrane region" description="Helical" evidence="7">
    <location>
        <begin position="12"/>
        <end position="29"/>
    </location>
</feature>
<feature type="transmembrane region" description="Helical" evidence="7">
    <location>
        <begin position="185"/>
        <end position="204"/>
    </location>
</feature>
<dbReference type="PROSITE" id="PS51202">
    <property type="entry name" value="RCK_C"/>
    <property type="match status" value="2"/>
</dbReference>
<proteinExistence type="predicted"/>
<keyword evidence="3 7" id="KW-0812">Transmembrane</keyword>
<evidence type="ECO:0000313" key="10">
    <source>
        <dbReference type="Proteomes" id="UP000019666"/>
    </source>
</evidence>
<evidence type="ECO:0000256" key="3">
    <source>
        <dbReference type="ARBA" id="ARBA00022692"/>
    </source>
</evidence>
<name>A0A017HQP8_9RHOB</name>
<feature type="transmembrane region" description="Helical" evidence="7">
    <location>
        <begin position="443"/>
        <end position="462"/>
    </location>
</feature>
<feature type="domain" description="RCK C-terminal" evidence="8">
    <location>
        <begin position="215"/>
        <end position="299"/>
    </location>
</feature>
<dbReference type="SUPFAM" id="SSF116726">
    <property type="entry name" value="TrkA C-terminal domain-like"/>
    <property type="match status" value="2"/>
</dbReference>
<dbReference type="GO" id="GO:0006813">
    <property type="term" value="P:potassium ion transport"/>
    <property type="evidence" value="ECO:0007669"/>
    <property type="project" value="InterPro"/>
</dbReference>
<gene>
    <name evidence="9" type="ORF">Rumeso_01909</name>
</gene>
<reference evidence="9 10" key="1">
    <citation type="submission" date="2013-02" db="EMBL/GenBank/DDBJ databases">
        <authorList>
            <person name="Fiebig A."/>
            <person name="Goeker M."/>
            <person name="Klenk H.-P.P."/>
        </authorList>
    </citation>
    <scope>NUCLEOTIDE SEQUENCE [LARGE SCALE GENOMIC DNA]</scope>
    <source>
        <strain evidence="9 10">DSM 19309</strain>
    </source>
</reference>
<dbReference type="Proteomes" id="UP000019666">
    <property type="component" value="Unassembled WGS sequence"/>
</dbReference>
<dbReference type="InterPro" id="IPR004680">
    <property type="entry name" value="Cit_transptr-like_dom"/>
</dbReference>
<feature type="transmembrane region" description="Helical" evidence="7">
    <location>
        <begin position="402"/>
        <end position="431"/>
    </location>
</feature>
<dbReference type="InterPro" id="IPR051679">
    <property type="entry name" value="DASS-Related_Transporters"/>
</dbReference>
<dbReference type="EMBL" id="AOSK01000043">
    <property type="protein sequence ID" value="EYD76488.1"/>
    <property type="molecule type" value="Genomic_DNA"/>
</dbReference>
<evidence type="ECO:0000256" key="6">
    <source>
        <dbReference type="ARBA" id="ARBA00023136"/>
    </source>
</evidence>
<evidence type="ECO:0000256" key="5">
    <source>
        <dbReference type="ARBA" id="ARBA00022989"/>
    </source>
</evidence>
<organism evidence="9 10">
    <name type="scientific">Rubellimicrobium mesophilum DSM 19309</name>
    <dbReference type="NCBI Taxonomy" id="442562"/>
    <lineage>
        <taxon>Bacteria</taxon>
        <taxon>Pseudomonadati</taxon>
        <taxon>Pseudomonadota</taxon>
        <taxon>Alphaproteobacteria</taxon>
        <taxon>Rhodobacterales</taxon>
        <taxon>Roseobacteraceae</taxon>
        <taxon>Rubellimicrobium</taxon>
    </lineage>
</organism>
<dbReference type="PATRIC" id="fig|442562.3.peg.1887"/>
<keyword evidence="2" id="KW-0813">Transport</keyword>